<name>A0ABV1XF75_9ACTN</name>
<evidence type="ECO:0000259" key="6">
    <source>
        <dbReference type="PROSITE" id="PS50075"/>
    </source>
</evidence>
<dbReference type="SUPFAM" id="SSF47336">
    <property type="entry name" value="ACP-like"/>
    <property type="match status" value="1"/>
</dbReference>
<feature type="region of interest" description="Disordered" evidence="5">
    <location>
        <begin position="343"/>
        <end position="370"/>
    </location>
</feature>
<dbReference type="Proteomes" id="UP001474181">
    <property type="component" value="Unassembled WGS sequence"/>
</dbReference>
<dbReference type="PROSITE" id="PS00012">
    <property type="entry name" value="PHOSPHOPANTETHEINE"/>
    <property type="match status" value="1"/>
</dbReference>
<keyword evidence="2" id="KW-0597">Phosphoprotein</keyword>
<dbReference type="InterPro" id="IPR020806">
    <property type="entry name" value="PKS_PP-bd"/>
</dbReference>
<dbReference type="PANTHER" id="PTHR43775:SF51">
    <property type="entry name" value="INACTIVE PHENOLPHTHIOCEROL SYNTHESIS POLYKETIDE SYNTHASE TYPE I PKS1-RELATED"/>
    <property type="match status" value="1"/>
</dbReference>
<protein>
    <submittedName>
        <fullName evidence="7">Beta-ketoacyl reductase</fullName>
    </submittedName>
</protein>
<dbReference type="InterPro" id="IPR036291">
    <property type="entry name" value="NAD(P)-bd_dom_sf"/>
</dbReference>
<dbReference type="Gene3D" id="3.40.50.720">
    <property type="entry name" value="NAD(P)-binding Rossmann-like Domain"/>
    <property type="match status" value="1"/>
</dbReference>
<evidence type="ECO:0000256" key="2">
    <source>
        <dbReference type="ARBA" id="ARBA00022553"/>
    </source>
</evidence>
<dbReference type="InterPro" id="IPR036736">
    <property type="entry name" value="ACP-like_sf"/>
</dbReference>
<sequence>IADRAAVLRLLTQVDAAHPLTAVVHAAGVLDDGVLTALDAGRFDAVLRPKADGAWHLHELTRDADLAAFVLFSSAAGTLGSAGQANYAAANAFLDGLAEQRRAAGLPALSLAWGLWEHASEMTRGLRGEGRDTRGRYVLPLPTDRALALFDRALGGSVDGPAALVPAALDLAALRRSETVPAVLRGLVPPARRRARADEASAGSLSDDLRRLPAAQRSRRLGDLVRSLAARALGHESPEVIDQERPFKDLGFDSLSAVDLRNRIAAATGVRLPATLVFDHPTPAAAARELHDRLFPEPAGASDQEVDMIDTDRERRLRRTLASVSLRRLRDLGVLAPLLELADSEPESGTGTGDAAATADAGQPAGSADRIATMSVESLIARALGADGR</sequence>
<dbReference type="SUPFAM" id="SSF51735">
    <property type="entry name" value="NAD(P)-binding Rossmann-fold domains"/>
    <property type="match status" value="1"/>
</dbReference>
<dbReference type="EMBL" id="JBEPEK010000884">
    <property type="protein sequence ID" value="MER7187690.1"/>
    <property type="molecule type" value="Genomic_DNA"/>
</dbReference>
<dbReference type="SMART" id="SM00822">
    <property type="entry name" value="PKS_KR"/>
    <property type="match status" value="1"/>
</dbReference>
<dbReference type="PANTHER" id="PTHR43775">
    <property type="entry name" value="FATTY ACID SYNTHASE"/>
    <property type="match status" value="1"/>
</dbReference>
<dbReference type="InterPro" id="IPR009081">
    <property type="entry name" value="PP-bd_ACP"/>
</dbReference>
<evidence type="ECO:0000313" key="8">
    <source>
        <dbReference type="Proteomes" id="UP001474181"/>
    </source>
</evidence>
<gene>
    <name evidence="7" type="ORF">ABT404_50950</name>
</gene>
<evidence type="ECO:0000313" key="7">
    <source>
        <dbReference type="EMBL" id="MER7187690.1"/>
    </source>
</evidence>
<organism evidence="7 8">
    <name type="scientific">Streptomyces hyaluromycini</name>
    <dbReference type="NCBI Taxonomy" id="1377993"/>
    <lineage>
        <taxon>Bacteria</taxon>
        <taxon>Bacillati</taxon>
        <taxon>Actinomycetota</taxon>
        <taxon>Actinomycetes</taxon>
        <taxon>Kitasatosporales</taxon>
        <taxon>Streptomycetaceae</taxon>
        <taxon>Streptomyces</taxon>
    </lineage>
</organism>
<dbReference type="InterPro" id="IPR006162">
    <property type="entry name" value="Ppantetheine_attach_site"/>
</dbReference>
<proteinExistence type="predicted"/>
<dbReference type="PROSITE" id="PS50075">
    <property type="entry name" value="CARRIER"/>
    <property type="match status" value="1"/>
</dbReference>
<feature type="compositionally biased region" description="Low complexity" evidence="5">
    <location>
        <begin position="353"/>
        <end position="368"/>
    </location>
</feature>
<feature type="domain" description="Carrier" evidence="6">
    <location>
        <begin position="219"/>
        <end position="294"/>
    </location>
</feature>
<reference evidence="7 8" key="1">
    <citation type="submission" date="2024-06" db="EMBL/GenBank/DDBJ databases">
        <title>The Natural Products Discovery Center: Release of the First 8490 Sequenced Strains for Exploring Actinobacteria Biosynthetic Diversity.</title>
        <authorList>
            <person name="Kalkreuter E."/>
            <person name="Kautsar S.A."/>
            <person name="Yang D."/>
            <person name="Bader C.D."/>
            <person name="Teijaro C.N."/>
            <person name="Fluegel L."/>
            <person name="Davis C.M."/>
            <person name="Simpson J.R."/>
            <person name="Lauterbach L."/>
            <person name="Steele A.D."/>
            <person name="Gui C."/>
            <person name="Meng S."/>
            <person name="Li G."/>
            <person name="Viehrig K."/>
            <person name="Ye F."/>
            <person name="Su P."/>
            <person name="Kiefer A.F."/>
            <person name="Nichols A."/>
            <person name="Cepeda A.J."/>
            <person name="Yan W."/>
            <person name="Fan B."/>
            <person name="Jiang Y."/>
            <person name="Adhikari A."/>
            <person name="Zheng C.-J."/>
            <person name="Schuster L."/>
            <person name="Cowan T.M."/>
            <person name="Smanski M.J."/>
            <person name="Chevrette M.G."/>
            <person name="De Carvalho L.P.S."/>
            <person name="Shen B."/>
        </authorList>
    </citation>
    <scope>NUCLEOTIDE SEQUENCE [LARGE SCALE GENOMIC DNA]</scope>
    <source>
        <strain evidence="7 8">NPDC000234</strain>
    </source>
</reference>
<dbReference type="SMART" id="SM01294">
    <property type="entry name" value="PKS_PP_betabranch"/>
    <property type="match status" value="1"/>
</dbReference>
<evidence type="ECO:0000256" key="1">
    <source>
        <dbReference type="ARBA" id="ARBA00022450"/>
    </source>
</evidence>
<feature type="non-terminal residue" evidence="7">
    <location>
        <position position="1"/>
    </location>
</feature>
<keyword evidence="3" id="KW-0808">Transferase</keyword>
<dbReference type="Pfam" id="PF08659">
    <property type="entry name" value="KR"/>
    <property type="match status" value="1"/>
</dbReference>
<dbReference type="Pfam" id="PF00550">
    <property type="entry name" value="PP-binding"/>
    <property type="match status" value="1"/>
</dbReference>
<dbReference type="InterPro" id="IPR050091">
    <property type="entry name" value="PKS_NRPS_Biosynth_Enz"/>
</dbReference>
<accession>A0ABV1XF75</accession>
<evidence type="ECO:0000256" key="3">
    <source>
        <dbReference type="ARBA" id="ARBA00022679"/>
    </source>
</evidence>
<dbReference type="InterPro" id="IPR057326">
    <property type="entry name" value="KR_dom"/>
</dbReference>
<dbReference type="InterPro" id="IPR013968">
    <property type="entry name" value="PKS_KR"/>
</dbReference>
<evidence type="ECO:0000256" key="4">
    <source>
        <dbReference type="ARBA" id="ARBA00023268"/>
    </source>
</evidence>
<comment type="caution">
    <text evidence="7">The sequence shown here is derived from an EMBL/GenBank/DDBJ whole genome shotgun (WGS) entry which is preliminary data.</text>
</comment>
<dbReference type="RefSeq" id="WP_350792296.1">
    <property type="nucleotide sequence ID" value="NZ_JBEPEK010000884.1"/>
</dbReference>
<keyword evidence="4" id="KW-0511">Multifunctional enzyme</keyword>
<dbReference type="SMART" id="SM00823">
    <property type="entry name" value="PKS_PP"/>
    <property type="match status" value="1"/>
</dbReference>
<keyword evidence="1" id="KW-0596">Phosphopantetheine</keyword>
<keyword evidence="8" id="KW-1185">Reference proteome</keyword>
<dbReference type="Gene3D" id="1.10.1200.10">
    <property type="entry name" value="ACP-like"/>
    <property type="match status" value="1"/>
</dbReference>
<evidence type="ECO:0000256" key="5">
    <source>
        <dbReference type="SAM" id="MobiDB-lite"/>
    </source>
</evidence>